<dbReference type="AlphaFoldDB" id="A0A934HQR8"/>
<evidence type="ECO:0000313" key="2">
    <source>
        <dbReference type="Proteomes" id="UP000622687"/>
    </source>
</evidence>
<gene>
    <name evidence="1" type="ORF">I6U51_07720</name>
</gene>
<name>A0A934HQR8_9CLOT</name>
<evidence type="ECO:0000313" key="1">
    <source>
        <dbReference type="EMBL" id="MBI6872600.1"/>
    </source>
</evidence>
<dbReference type="GO" id="GO:0070573">
    <property type="term" value="F:metallodipeptidase activity"/>
    <property type="evidence" value="ECO:0007669"/>
    <property type="project" value="InterPro"/>
</dbReference>
<dbReference type="Proteomes" id="UP000622687">
    <property type="component" value="Unassembled WGS sequence"/>
</dbReference>
<proteinExistence type="predicted"/>
<dbReference type="InterPro" id="IPR032466">
    <property type="entry name" value="Metal_Hydrolase"/>
</dbReference>
<organism evidence="1 2">
    <name type="scientific">Clostridium aciditolerans</name>
    <dbReference type="NCBI Taxonomy" id="339861"/>
    <lineage>
        <taxon>Bacteria</taxon>
        <taxon>Bacillati</taxon>
        <taxon>Bacillota</taxon>
        <taxon>Clostridia</taxon>
        <taxon>Eubacteriales</taxon>
        <taxon>Clostridiaceae</taxon>
        <taxon>Clostridium</taxon>
    </lineage>
</organism>
<dbReference type="Gene3D" id="3.20.20.140">
    <property type="entry name" value="Metal-dependent hydrolases"/>
    <property type="match status" value="1"/>
</dbReference>
<dbReference type="SUPFAM" id="SSF51556">
    <property type="entry name" value="Metallo-dependent hydrolases"/>
    <property type="match status" value="1"/>
</dbReference>
<comment type="caution">
    <text evidence="1">The sequence shown here is derived from an EMBL/GenBank/DDBJ whole genome shotgun (WGS) entry which is preliminary data.</text>
</comment>
<dbReference type="PANTHER" id="PTHR10443:SF12">
    <property type="entry name" value="DIPEPTIDASE"/>
    <property type="match status" value="1"/>
</dbReference>
<dbReference type="EMBL" id="JAEEGB010000007">
    <property type="protein sequence ID" value="MBI6872600.1"/>
    <property type="molecule type" value="Genomic_DNA"/>
</dbReference>
<dbReference type="InterPro" id="IPR008257">
    <property type="entry name" value="Pept_M19"/>
</dbReference>
<reference evidence="1" key="1">
    <citation type="submission" date="2020-12" db="EMBL/GenBank/DDBJ databases">
        <title>Clostridium thailandense sp. nov., a novel acetogenic bacterium isolated from peat land soil in Thailand.</title>
        <authorList>
            <person name="Chaikitkaew S."/>
            <person name="Birkeland N.K."/>
        </authorList>
    </citation>
    <scope>NUCLEOTIDE SEQUENCE</scope>
    <source>
        <strain evidence="1">DSM 17425</strain>
    </source>
</reference>
<dbReference type="PANTHER" id="PTHR10443">
    <property type="entry name" value="MICROSOMAL DIPEPTIDASE"/>
    <property type="match status" value="1"/>
</dbReference>
<dbReference type="PROSITE" id="PS51365">
    <property type="entry name" value="RENAL_DIPEPTIDASE_2"/>
    <property type="match status" value="1"/>
</dbReference>
<dbReference type="GO" id="GO:0006508">
    <property type="term" value="P:proteolysis"/>
    <property type="evidence" value="ECO:0007669"/>
    <property type="project" value="InterPro"/>
</dbReference>
<dbReference type="RefSeq" id="WP_211142101.1">
    <property type="nucleotide sequence ID" value="NZ_JAEEGB010000007.1"/>
</dbReference>
<dbReference type="Pfam" id="PF01244">
    <property type="entry name" value="Peptidase_M19"/>
    <property type="match status" value="1"/>
</dbReference>
<accession>A0A934HQR8</accession>
<dbReference type="CDD" id="cd01301">
    <property type="entry name" value="rDP_like"/>
    <property type="match status" value="1"/>
</dbReference>
<sequence>MHVIDFHCDTIHELLKSEKDSNLYKNNLSVDIEKMKKGGSLAQFFALYINLEETNNPLDTCLKMLDKFYIELDKNKKHLSLATNYNDIIKNNLENKISAFITIEGGEALNGSLYNLRNFHRLGVSLITLTWNFPNEIGFPNCKEEYMNKGLTTFGIELVEELNRLCMLIDVSHLSDKGFYDVAKFSKKPFVASHSNSRAITNHPRNLTDDMIKVLSEAGGIIGINFEESFLGTNSPARISDMVKHIKHIKNIGGIEVISLGSDFDGIDIPSEIENISQMGKLIDELKKNSFSEEDIEKIFYKNALRIIKDVL</sequence>
<protein>
    <submittedName>
        <fullName evidence="1">Dipeptidase</fullName>
    </submittedName>
</protein>
<keyword evidence="2" id="KW-1185">Reference proteome</keyword>